<accession>A0A0G0H5U7</accession>
<protein>
    <recommendedName>
        <fullName evidence="4 14">Vitamin B12-dependent ribonucleotide reductase</fullName>
        <ecNumber evidence="3 14">1.17.4.1</ecNumber>
    </recommendedName>
</protein>
<dbReference type="PRINTS" id="PR01183">
    <property type="entry name" value="RIBORDTASEM1"/>
</dbReference>
<dbReference type="GO" id="GO:0004748">
    <property type="term" value="F:ribonucleoside-diphosphate reductase activity, thioredoxin disulfide as acceptor"/>
    <property type="evidence" value="ECO:0007669"/>
    <property type="project" value="UniProtKB-EC"/>
</dbReference>
<dbReference type="Pfam" id="PF02867">
    <property type="entry name" value="Ribonuc_red_lgC"/>
    <property type="match status" value="1"/>
</dbReference>
<dbReference type="InterPro" id="IPR024434">
    <property type="entry name" value="TSCPD_dom"/>
</dbReference>
<comment type="catalytic activity">
    <reaction evidence="13 14">
        <text>a 2'-deoxyribonucleoside 5'-diphosphate + [thioredoxin]-disulfide + H2O = a ribonucleoside 5'-diphosphate + [thioredoxin]-dithiol</text>
        <dbReference type="Rhea" id="RHEA:23252"/>
        <dbReference type="Rhea" id="RHEA-COMP:10698"/>
        <dbReference type="Rhea" id="RHEA-COMP:10700"/>
        <dbReference type="ChEBI" id="CHEBI:15377"/>
        <dbReference type="ChEBI" id="CHEBI:29950"/>
        <dbReference type="ChEBI" id="CHEBI:50058"/>
        <dbReference type="ChEBI" id="CHEBI:57930"/>
        <dbReference type="ChEBI" id="CHEBI:73316"/>
        <dbReference type="EC" id="1.17.4.1"/>
    </reaction>
</comment>
<gene>
    <name evidence="19" type="ORF">US53_C0017G0009</name>
</gene>
<feature type="domain" description="Ribonucleotide reductase large subunit C-terminal" evidence="17">
    <location>
        <begin position="109"/>
        <end position="589"/>
    </location>
</feature>
<evidence type="ECO:0000256" key="3">
    <source>
        <dbReference type="ARBA" id="ARBA00012274"/>
    </source>
</evidence>
<evidence type="ECO:0000256" key="7">
    <source>
        <dbReference type="ARBA" id="ARBA00022741"/>
    </source>
</evidence>
<dbReference type="AlphaFoldDB" id="A0A0G0H5U7"/>
<dbReference type="InterPro" id="IPR013509">
    <property type="entry name" value="RNR_lsu_N"/>
</dbReference>
<reference evidence="19 20" key="1">
    <citation type="journal article" date="2015" name="Nature">
        <title>rRNA introns, odd ribosomes, and small enigmatic genomes across a large radiation of phyla.</title>
        <authorList>
            <person name="Brown C.T."/>
            <person name="Hug L.A."/>
            <person name="Thomas B.C."/>
            <person name="Sharon I."/>
            <person name="Castelle C.J."/>
            <person name="Singh A."/>
            <person name="Wilkins M.J."/>
            <person name="Williams K.H."/>
            <person name="Banfield J.F."/>
        </authorList>
    </citation>
    <scope>NUCLEOTIDE SEQUENCE [LARGE SCALE GENOMIC DNA]</scope>
</reference>
<keyword evidence="8 14" id="KW-0560">Oxidoreductase</keyword>
<dbReference type="GO" id="GO:0071897">
    <property type="term" value="P:DNA biosynthetic process"/>
    <property type="evidence" value="ECO:0007669"/>
    <property type="project" value="UniProtKB-KW"/>
</dbReference>
<dbReference type="PANTHER" id="PTHR43371:SF1">
    <property type="entry name" value="RIBONUCLEOSIDE-DIPHOSPHATE REDUCTASE"/>
    <property type="match status" value="1"/>
</dbReference>
<dbReference type="STRING" id="1618545.US53_C0017G0009"/>
<dbReference type="EMBL" id="LBTI01000017">
    <property type="protein sequence ID" value="KKQ37512.1"/>
    <property type="molecule type" value="Genomic_DNA"/>
</dbReference>
<dbReference type="EC" id="1.17.4.1" evidence="3 14"/>
<evidence type="ECO:0000256" key="15">
    <source>
        <dbReference type="SAM" id="MobiDB-lite"/>
    </source>
</evidence>
<organism evidence="19 20">
    <name type="scientific">Candidatus Woesebacteria bacterium GW2011_GWA1_37_7</name>
    <dbReference type="NCBI Taxonomy" id="1618545"/>
    <lineage>
        <taxon>Bacteria</taxon>
        <taxon>Candidatus Woeseibacteriota</taxon>
    </lineage>
</organism>
<feature type="domain" description="TSCPD" evidence="18">
    <location>
        <begin position="628"/>
        <end position="735"/>
    </location>
</feature>
<evidence type="ECO:0000256" key="5">
    <source>
        <dbReference type="ARBA" id="ARBA00022628"/>
    </source>
</evidence>
<keyword evidence="5 14" id="KW-0846">Cobalamin</keyword>
<keyword evidence="6 14" id="KW-0237">DNA synthesis</keyword>
<dbReference type="GO" id="GO:0031419">
    <property type="term" value="F:cobalamin binding"/>
    <property type="evidence" value="ECO:0007669"/>
    <property type="project" value="UniProtKB-KW"/>
</dbReference>
<keyword evidence="11 14" id="KW-0170">Cobalt</keyword>
<proteinExistence type="inferred from homology"/>
<dbReference type="InterPro" id="IPR050862">
    <property type="entry name" value="RdRp_reductase_class-2"/>
</dbReference>
<dbReference type="SUPFAM" id="SSF51998">
    <property type="entry name" value="PFL-like glycyl radical enzymes"/>
    <property type="match status" value="1"/>
</dbReference>
<evidence type="ECO:0000256" key="12">
    <source>
        <dbReference type="ARBA" id="ARBA00025437"/>
    </source>
</evidence>
<dbReference type="CDD" id="cd02888">
    <property type="entry name" value="RNR_II_dimer"/>
    <property type="match status" value="1"/>
</dbReference>
<feature type="domain" description="Ribonucleotide reductase large subunit N-terminal" evidence="16">
    <location>
        <begin position="32"/>
        <end position="102"/>
    </location>
</feature>
<evidence type="ECO:0000313" key="19">
    <source>
        <dbReference type="EMBL" id="KKQ37512.1"/>
    </source>
</evidence>
<evidence type="ECO:0000256" key="6">
    <source>
        <dbReference type="ARBA" id="ARBA00022634"/>
    </source>
</evidence>
<comment type="caution">
    <text evidence="19">The sequence shown here is derived from an EMBL/GenBank/DDBJ whole genome shotgun (WGS) entry which is preliminary data.</text>
</comment>
<keyword evidence="10" id="KW-1015">Disulfide bond</keyword>
<evidence type="ECO:0000256" key="9">
    <source>
        <dbReference type="ARBA" id="ARBA00023116"/>
    </source>
</evidence>
<dbReference type="PANTHER" id="PTHR43371">
    <property type="entry name" value="VITAMIN B12-DEPENDENT RIBONUCLEOTIDE REDUCTASE"/>
    <property type="match status" value="1"/>
</dbReference>
<dbReference type="GO" id="GO:0005524">
    <property type="term" value="F:ATP binding"/>
    <property type="evidence" value="ECO:0007669"/>
    <property type="project" value="InterPro"/>
</dbReference>
<feature type="region of interest" description="Disordered" evidence="15">
    <location>
        <begin position="597"/>
        <end position="623"/>
    </location>
</feature>
<dbReference type="GO" id="GO:0009263">
    <property type="term" value="P:deoxyribonucleotide biosynthetic process"/>
    <property type="evidence" value="ECO:0007669"/>
    <property type="project" value="UniProtKB-KW"/>
</dbReference>
<dbReference type="Pfam" id="PF12637">
    <property type="entry name" value="TSCPD"/>
    <property type="match status" value="1"/>
</dbReference>
<dbReference type="Gene3D" id="3.20.70.20">
    <property type="match status" value="1"/>
</dbReference>
<evidence type="ECO:0000256" key="10">
    <source>
        <dbReference type="ARBA" id="ARBA00023157"/>
    </source>
</evidence>
<feature type="compositionally biased region" description="Basic and acidic residues" evidence="15">
    <location>
        <begin position="601"/>
        <end position="621"/>
    </location>
</feature>
<evidence type="ECO:0000259" key="17">
    <source>
        <dbReference type="Pfam" id="PF02867"/>
    </source>
</evidence>
<evidence type="ECO:0000256" key="8">
    <source>
        <dbReference type="ARBA" id="ARBA00023002"/>
    </source>
</evidence>
<comment type="function">
    <text evidence="12 14">Catalyzes the reduction of ribonucleotides to deoxyribonucleotides. May function to provide a pool of deoxyribonucleotide precursors for DNA repair during oxygen limitation and/or for immediate growth after restoration of oxygen.</text>
</comment>
<dbReference type="InterPro" id="IPR000788">
    <property type="entry name" value="RNR_lg_C"/>
</dbReference>
<evidence type="ECO:0000256" key="14">
    <source>
        <dbReference type="RuleBase" id="RU364064"/>
    </source>
</evidence>
<evidence type="ECO:0000256" key="4">
    <source>
        <dbReference type="ARBA" id="ARBA00014409"/>
    </source>
</evidence>
<evidence type="ECO:0000256" key="11">
    <source>
        <dbReference type="ARBA" id="ARBA00023285"/>
    </source>
</evidence>
<dbReference type="NCBIfam" id="TIGR02504">
    <property type="entry name" value="NrdJ_Z"/>
    <property type="match status" value="1"/>
</dbReference>
<dbReference type="PATRIC" id="fig|1618545.3.peg.268"/>
<evidence type="ECO:0000256" key="1">
    <source>
        <dbReference type="ARBA" id="ARBA00001922"/>
    </source>
</evidence>
<evidence type="ECO:0000313" key="20">
    <source>
        <dbReference type="Proteomes" id="UP000034591"/>
    </source>
</evidence>
<evidence type="ECO:0000256" key="13">
    <source>
        <dbReference type="ARBA" id="ARBA00047754"/>
    </source>
</evidence>
<evidence type="ECO:0000259" key="16">
    <source>
        <dbReference type="Pfam" id="PF00317"/>
    </source>
</evidence>
<evidence type="ECO:0000259" key="18">
    <source>
        <dbReference type="Pfam" id="PF12637"/>
    </source>
</evidence>
<dbReference type="Proteomes" id="UP000034591">
    <property type="component" value="Unassembled WGS sequence"/>
</dbReference>
<name>A0A0G0H5U7_9BACT</name>
<sequence length="812" mass="91245">MQTQISSDLNINTKKIDQKGKAFTELEGIRQKLFLDRYALKDPLGQPIEKYPEEMWRRVSHALSRVEKSKKLRDDWGERFFNSMLGFRFCPAGRFLTSAGTGTDTTMINCFVIPSPEDSRPGIIKTLEQVTEISARGGGVGFNLSSLRPRGAYLKNINGTSSGAVSWGEIYSVAAHDIIQQGGTRRGALMMMLWDWHPDLIEFITVKKEKGKILGANLSVCITDKFMEAVENDLDWDLMFPDTDFEKYRSEWHGDLENWQASGYPVKVHKTVKAKLLWDMICDSAWASAEPGIVFMDRYNKMNNTWYFEKNIATNPCGEQGLPAWGVCNLSSINLSTFVKEGKFDYKEYAETIKVGVRFLDNAVDSEKYLYKEIEETQKKERRVGLGTIGLADALIKMKIRYGSEESIAVIDRIYKMLRDVAYETSIELAKEKGAFPMFIAKKYLKGGFTKTLPKNIRDNIKKHGIRNALIITQAPTGKISLMADVSSGIEPVFSFSYIQKDRLGERTMYHSLYQEWINSHPSEELPNYFVVADDLTPEEHVNIQSIIQKYTDSSISKTVNAPENHSVDDVKKLYRLAYENGCKGISYMREGSREGTLVRTDGKTDGVKTSEKNGKDDIPHKTPVWQRPLRVQGSTYRLKTPVGTAFITVNHDEFGGPFEVFINVGRAGSDVQAMAEALGRVISKSLRFENELTNRERALLLVEQLRGIGGSRTIGYGAEKIFSLPDAIAKALSLDMGLTPPNDKKEGINPEAVTNGNGEKTLWTTMEKEEKNDEQLQLLMKEADICPSCGNATLVSEMGCKTCHGCGYAEC</sequence>
<keyword evidence="7 14" id="KW-0547">Nucleotide-binding</keyword>
<dbReference type="Pfam" id="PF00317">
    <property type="entry name" value="Ribonuc_red_lgN"/>
    <property type="match status" value="1"/>
</dbReference>
<comment type="similarity">
    <text evidence="2 14">Belongs to the ribonucleoside diphosphate reductase class-2 family.</text>
</comment>
<comment type="cofactor">
    <cofactor evidence="1 14">
        <name>adenosylcob(III)alamin</name>
        <dbReference type="ChEBI" id="CHEBI:18408"/>
    </cofactor>
</comment>
<evidence type="ECO:0000256" key="2">
    <source>
        <dbReference type="ARBA" id="ARBA00007405"/>
    </source>
</evidence>
<dbReference type="InterPro" id="IPR013344">
    <property type="entry name" value="RNR_NrdJ/NrdZ"/>
</dbReference>
<keyword evidence="9" id="KW-0215">Deoxyribonucleotide synthesis</keyword>